<dbReference type="FunFam" id="3.40.140.10:FF:000025">
    <property type="entry name" value="Riboflavin biosynthesis protein RibD"/>
    <property type="match status" value="1"/>
</dbReference>
<dbReference type="SUPFAM" id="SSF53927">
    <property type="entry name" value="Cytidine deaminase-like"/>
    <property type="match status" value="1"/>
</dbReference>
<evidence type="ECO:0000256" key="1">
    <source>
        <dbReference type="ARBA" id="ARBA00001947"/>
    </source>
</evidence>
<proteinExistence type="inferred from homology"/>
<comment type="caution">
    <text evidence="19">The sequence shown here is derived from an EMBL/GenBank/DDBJ whole genome shotgun (WGS) entry which is preliminary data.</text>
</comment>
<comment type="pathway">
    <text evidence="4">Cofactor biosynthesis; riboflavin biosynthesis; 5-amino-6-(D-ribitylamino)uracil from GTP: step 3/4.</text>
</comment>
<dbReference type="Gene3D" id="3.40.140.10">
    <property type="entry name" value="Cytidine Deaminase, domain 2"/>
    <property type="match status" value="1"/>
</dbReference>
<keyword evidence="15" id="KW-0560">Oxidoreductase</keyword>
<dbReference type="InterPro" id="IPR016192">
    <property type="entry name" value="APOBEC/CMP_deaminase_Zn-bd"/>
</dbReference>
<evidence type="ECO:0000256" key="2">
    <source>
        <dbReference type="ARBA" id="ARBA00002151"/>
    </source>
</evidence>
<evidence type="ECO:0000256" key="12">
    <source>
        <dbReference type="ARBA" id="ARBA00022801"/>
    </source>
</evidence>
<dbReference type="EC" id="3.5.4.26" evidence="7"/>
<evidence type="ECO:0000313" key="19">
    <source>
        <dbReference type="EMBL" id="RKS25643.1"/>
    </source>
</evidence>
<organism evidence="19 20">
    <name type="scientific">Flavobacterium endophyticum</name>
    <dbReference type="NCBI Taxonomy" id="1540163"/>
    <lineage>
        <taxon>Bacteria</taxon>
        <taxon>Pseudomonadati</taxon>
        <taxon>Bacteroidota</taxon>
        <taxon>Flavobacteriia</taxon>
        <taxon>Flavobacteriales</taxon>
        <taxon>Flavobacteriaceae</taxon>
        <taxon>Flavobacterium</taxon>
    </lineage>
</organism>
<evidence type="ECO:0000313" key="20">
    <source>
        <dbReference type="Proteomes" id="UP000277579"/>
    </source>
</evidence>
<evidence type="ECO:0000256" key="7">
    <source>
        <dbReference type="ARBA" id="ARBA00012766"/>
    </source>
</evidence>
<comment type="pathway">
    <text evidence="3">Cofactor biosynthesis; riboflavin biosynthesis; 5-amino-6-(D-ribitylamino)uracil from GTP: step 2/4.</text>
</comment>
<feature type="transmembrane region" description="Helical" evidence="17">
    <location>
        <begin position="109"/>
        <end position="131"/>
    </location>
</feature>
<keyword evidence="17" id="KW-0812">Transmembrane</keyword>
<dbReference type="PROSITE" id="PS51747">
    <property type="entry name" value="CYT_DCMP_DEAMINASES_2"/>
    <property type="match status" value="1"/>
</dbReference>
<evidence type="ECO:0000259" key="18">
    <source>
        <dbReference type="PROSITE" id="PS51747"/>
    </source>
</evidence>
<evidence type="ECO:0000256" key="16">
    <source>
        <dbReference type="ARBA" id="ARBA00023268"/>
    </source>
</evidence>
<evidence type="ECO:0000256" key="3">
    <source>
        <dbReference type="ARBA" id="ARBA00004882"/>
    </source>
</evidence>
<dbReference type="Gene3D" id="3.40.430.10">
    <property type="entry name" value="Dihydrofolate Reductase, subunit A"/>
    <property type="match status" value="1"/>
</dbReference>
<reference evidence="19 20" key="1">
    <citation type="submission" date="2018-10" db="EMBL/GenBank/DDBJ databases">
        <title>Genomic Encyclopedia of Archaeal and Bacterial Type Strains, Phase II (KMG-II): from individual species to whole genera.</title>
        <authorList>
            <person name="Goeker M."/>
        </authorList>
    </citation>
    <scope>NUCLEOTIDE SEQUENCE [LARGE SCALE GENOMIC DNA]</scope>
    <source>
        <strain evidence="19 20">DSM 29537</strain>
    </source>
</reference>
<dbReference type="SUPFAM" id="SSF53597">
    <property type="entry name" value="Dihydrofolate reductase-like"/>
    <property type="match status" value="1"/>
</dbReference>
<evidence type="ECO:0000256" key="6">
    <source>
        <dbReference type="ARBA" id="ARBA00007417"/>
    </source>
</evidence>
<protein>
    <recommendedName>
        <fullName evidence="9">Riboflavin biosynthesis protein RibD</fullName>
        <ecNumber evidence="8">1.1.1.193</ecNumber>
        <ecNumber evidence="7">3.5.4.26</ecNumber>
    </recommendedName>
</protein>
<evidence type="ECO:0000256" key="8">
    <source>
        <dbReference type="ARBA" id="ARBA00013173"/>
    </source>
</evidence>
<keyword evidence="14" id="KW-0521">NADP</keyword>
<evidence type="ECO:0000256" key="9">
    <source>
        <dbReference type="ARBA" id="ARBA00019930"/>
    </source>
</evidence>
<dbReference type="Proteomes" id="UP000277579">
    <property type="component" value="Unassembled WGS sequence"/>
</dbReference>
<evidence type="ECO:0000256" key="17">
    <source>
        <dbReference type="SAM" id="Phobius"/>
    </source>
</evidence>
<gene>
    <name evidence="19" type="ORF">CLV94_0681</name>
</gene>
<evidence type="ECO:0000256" key="14">
    <source>
        <dbReference type="ARBA" id="ARBA00022857"/>
    </source>
</evidence>
<dbReference type="GO" id="GO:0008270">
    <property type="term" value="F:zinc ion binding"/>
    <property type="evidence" value="ECO:0007669"/>
    <property type="project" value="InterPro"/>
</dbReference>
<feature type="domain" description="CMP/dCMP-type deaminase" evidence="18">
    <location>
        <begin position="140"/>
        <end position="264"/>
    </location>
</feature>
<comment type="cofactor">
    <cofactor evidence="1">
        <name>Zn(2+)</name>
        <dbReference type="ChEBI" id="CHEBI:29105"/>
    </cofactor>
</comment>
<dbReference type="EMBL" id="RBLC01000001">
    <property type="protein sequence ID" value="RKS25643.1"/>
    <property type="molecule type" value="Genomic_DNA"/>
</dbReference>
<comment type="similarity">
    <text evidence="6">In the C-terminal section; belongs to the HTP reductase family.</text>
</comment>
<evidence type="ECO:0000256" key="4">
    <source>
        <dbReference type="ARBA" id="ARBA00004910"/>
    </source>
</evidence>
<keyword evidence="13" id="KW-0862">Zinc</keyword>
<dbReference type="UniPathway" id="UPA00275">
    <property type="reaction ID" value="UER00401"/>
</dbReference>
<dbReference type="InterPro" id="IPR002734">
    <property type="entry name" value="RibDG_C"/>
</dbReference>
<keyword evidence="12" id="KW-0378">Hydrolase</keyword>
<keyword evidence="17" id="KW-0472">Membrane</keyword>
<comment type="similarity">
    <text evidence="5">In the N-terminal section; belongs to the cytidine and deoxycytidylate deaminase family.</text>
</comment>
<dbReference type="InterPro" id="IPR024072">
    <property type="entry name" value="DHFR-like_dom_sf"/>
</dbReference>
<evidence type="ECO:0000256" key="10">
    <source>
        <dbReference type="ARBA" id="ARBA00022619"/>
    </source>
</evidence>
<dbReference type="Pfam" id="PF00383">
    <property type="entry name" value="dCMP_cyt_deam_1"/>
    <property type="match status" value="1"/>
</dbReference>
<comment type="function">
    <text evidence="2">Converts 2,5-diamino-6-(ribosylamino)-4(3h)-pyrimidinone 5'-phosphate into 5-amino-6-(ribosylamino)-2,4(1h,3h)-pyrimidinedione 5'-phosphate.</text>
</comment>
<dbReference type="InterPro" id="IPR002125">
    <property type="entry name" value="CMP_dCMP_dom"/>
</dbReference>
<dbReference type="Pfam" id="PF01872">
    <property type="entry name" value="RibD_C"/>
    <property type="match status" value="1"/>
</dbReference>
<dbReference type="EC" id="1.1.1.193" evidence="8"/>
<dbReference type="InterPro" id="IPR004794">
    <property type="entry name" value="Eubact_RibD"/>
</dbReference>
<dbReference type="PANTHER" id="PTHR38011:SF7">
    <property type="entry name" value="2,5-DIAMINO-6-RIBOSYLAMINO-4(3H)-PYRIMIDINONE 5'-PHOSPHATE REDUCTASE"/>
    <property type="match status" value="1"/>
</dbReference>
<dbReference type="InterPro" id="IPR050765">
    <property type="entry name" value="Riboflavin_Biosynth_HTPR"/>
</dbReference>
<keyword evidence="11" id="KW-0479">Metal-binding</keyword>
<accession>A0A495ML97</accession>
<dbReference type="NCBIfam" id="TIGR00326">
    <property type="entry name" value="eubact_ribD"/>
    <property type="match status" value="1"/>
</dbReference>
<dbReference type="GO" id="GO:0008703">
    <property type="term" value="F:5-amino-6-(5-phosphoribosylamino)uracil reductase activity"/>
    <property type="evidence" value="ECO:0007669"/>
    <property type="project" value="UniProtKB-EC"/>
</dbReference>
<keyword evidence="16" id="KW-0511">Multifunctional enzyme</keyword>
<dbReference type="GO" id="GO:0009231">
    <property type="term" value="P:riboflavin biosynthetic process"/>
    <property type="evidence" value="ECO:0007669"/>
    <property type="project" value="UniProtKB-UniPathway"/>
</dbReference>
<keyword evidence="10" id="KW-0686">Riboflavin biosynthesis</keyword>
<dbReference type="AlphaFoldDB" id="A0A495ML97"/>
<dbReference type="CDD" id="cd01284">
    <property type="entry name" value="Riboflavin_deaminase-reductase"/>
    <property type="match status" value="1"/>
</dbReference>
<dbReference type="PROSITE" id="PS00903">
    <property type="entry name" value="CYT_DCMP_DEAMINASES_1"/>
    <property type="match status" value="1"/>
</dbReference>
<evidence type="ECO:0000256" key="13">
    <source>
        <dbReference type="ARBA" id="ARBA00022833"/>
    </source>
</evidence>
<keyword evidence="20" id="KW-1185">Reference proteome</keyword>
<sequence length="485" mass="54346">MVSKFAGLLPSQSLKVEANKIAKSFLNSSSATVSTDFVSIEETSFLTDKVSFASSVFVLAFVQETKIENKNTNANSFFIDYNIFSIQTGQEVWPVLPIGALCSIKTSRITLAIATLSAFWISLIIIVLILGGKTYFCDVKIHEKYIKRCIELAKNGLGTTYPNPLVGSVIVHENKIIGEGWHKKAGEPHAEVNAVNSVKNKSLLAESTIYVSLEPCSHFGKTPPCCDLIIQQKIPNIVIGTIDPFAKVSGNGIKKLIEADRNVTVGILEKECNELNKRFFTFHQKKRPYIILKWAESANGFLSPDTKEEQKPVWITNTYSRQLVHKWRTEEQAILVGTQTVLDDNPRLDSRDWKGNNPIRIVLDRTGKISNDYFVKDNTTKTIIITEEEKLTNSENIIFENVIFDSSLPDSILEILYKNDIQSVIIEGGKKTLQTFIDAGLWDEARIFKGIHFFQSGTAAPKLKGELIERKNILNDELLIFKSHG</sequence>
<evidence type="ECO:0000256" key="5">
    <source>
        <dbReference type="ARBA" id="ARBA00005259"/>
    </source>
</evidence>
<keyword evidence="17" id="KW-1133">Transmembrane helix</keyword>
<name>A0A495ML97_9FLAO</name>
<evidence type="ECO:0000256" key="15">
    <source>
        <dbReference type="ARBA" id="ARBA00023002"/>
    </source>
</evidence>
<dbReference type="InterPro" id="IPR016193">
    <property type="entry name" value="Cytidine_deaminase-like"/>
</dbReference>
<evidence type="ECO:0000256" key="11">
    <source>
        <dbReference type="ARBA" id="ARBA00022723"/>
    </source>
</evidence>
<dbReference type="PANTHER" id="PTHR38011">
    <property type="entry name" value="DIHYDROFOLATE REDUCTASE FAMILY PROTEIN (AFU_ORTHOLOGUE AFUA_8G06820)"/>
    <property type="match status" value="1"/>
</dbReference>
<dbReference type="GO" id="GO:0008835">
    <property type="term" value="F:diaminohydroxyphosphoribosylaminopyrimidine deaminase activity"/>
    <property type="evidence" value="ECO:0007669"/>
    <property type="project" value="UniProtKB-EC"/>
</dbReference>